<dbReference type="Pfam" id="PF08432">
    <property type="entry name" value="Vfa1"/>
    <property type="match status" value="1"/>
</dbReference>
<name>A0A9P4MR81_9PLEO</name>
<evidence type="ECO:0000313" key="2">
    <source>
        <dbReference type="EMBL" id="KAF2199687.1"/>
    </source>
</evidence>
<dbReference type="AlphaFoldDB" id="A0A9P4MR81"/>
<sequence length="190" mass="22041">MSASTALPNTWHHRRVAEASAKPCWICYKPTSSVLITPDNKDFFYICVGHLKDKGFCQPDAAEAAAVAAKKKEELEQEIRKVVKEYEEKKQRKKEKQKEKDKGKDKESKEDKKKSEDEDKKDQEDFDGKMKELSKSKEDMQADEGPRIYSLNKNFYQMRVDRIRNAEIAKRNRERLKNPSLFPSVPSGDP</sequence>
<reference evidence="2" key="1">
    <citation type="journal article" date="2020" name="Stud. Mycol.">
        <title>101 Dothideomycetes genomes: a test case for predicting lifestyles and emergence of pathogens.</title>
        <authorList>
            <person name="Haridas S."/>
            <person name="Albert R."/>
            <person name="Binder M."/>
            <person name="Bloem J."/>
            <person name="Labutti K."/>
            <person name="Salamov A."/>
            <person name="Andreopoulos B."/>
            <person name="Baker S."/>
            <person name="Barry K."/>
            <person name="Bills G."/>
            <person name="Bluhm B."/>
            <person name="Cannon C."/>
            <person name="Castanera R."/>
            <person name="Culley D."/>
            <person name="Daum C."/>
            <person name="Ezra D."/>
            <person name="Gonzalez J."/>
            <person name="Henrissat B."/>
            <person name="Kuo A."/>
            <person name="Liang C."/>
            <person name="Lipzen A."/>
            <person name="Lutzoni F."/>
            <person name="Magnuson J."/>
            <person name="Mondo S."/>
            <person name="Nolan M."/>
            <person name="Ohm R."/>
            <person name="Pangilinan J."/>
            <person name="Park H.-J."/>
            <person name="Ramirez L."/>
            <person name="Alfaro M."/>
            <person name="Sun H."/>
            <person name="Tritt A."/>
            <person name="Yoshinaga Y."/>
            <person name="Zwiers L.-H."/>
            <person name="Turgeon B."/>
            <person name="Goodwin S."/>
            <person name="Spatafora J."/>
            <person name="Crous P."/>
            <person name="Grigoriev I."/>
        </authorList>
    </citation>
    <scope>NUCLEOTIDE SEQUENCE</scope>
    <source>
        <strain evidence="2">ATCC 74209</strain>
    </source>
</reference>
<evidence type="ECO:0000256" key="1">
    <source>
        <dbReference type="SAM" id="MobiDB-lite"/>
    </source>
</evidence>
<dbReference type="PANTHER" id="PTHR28218:SF1">
    <property type="entry name" value="VPS4-ASSOCIATED PROTEIN 1"/>
    <property type="match status" value="1"/>
</dbReference>
<dbReference type="OrthoDB" id="2158714at2759"/>
<dbReference type="PANTHER" id="PTHR28218">
    <property type="entry name" value="VPS4-ASSOCIATED PROTEIN 1"/>
    <property type="match status" value="1"/>
</dbReference>
<proteinExistence type="predicted"/>
<dbReference type="EMBL" id="ML994061">
    <property type="protein sequence ID" value="KAF2199687.1"/>
    <property type="molecule type" value="Genomic_DNA"/>
</dbReference>
<organism evidence="2 3">
    <name type="scientific">Delitschia confertaspora ATCC 74209</name>
    <dbReference type="NCBI Taxonomy" id="1513339"/>
    <lineage>
        <taxon>Eukaryota</taxon>
        <taxon>Fungi</taxon>
        <taxon>Dikarya</taxon>
        <taxon>Ascomycota</taxon>
        <taxon>Pezizomycotina</taxon>
        <taxon>Dothideomycetes</taxon>
        <taxon>Pleosporomycetidae</taxon>
        <taxon>Pleosporales</taxon>
        <taxon>Delitschiaceae</taxon>
        <taxon>Delitschia</taxon>
    </lineage>
</organism>
<dbReference type="InterPro" id="IPR013640">
    <property type="entry name" value="Vfa1"/>
</dbReference>
<dbReference type="GO" id="GO:0005768">
    <property type="term" value="C:endosome"/>
    <property type="evidence" value="ECO:0007669"/>
    <property type="project" value="TreeGrafter"/>
</dbReference>
<feature type="region of interest" description="Disordered" evidence="1">
    <location>
        <begin position="85"/>
        <end position="150"/>
    </location>
</feature>
<dbReference type="Proteomes" id="UP000799536">
    <property type="component" value="Unassembled WGS sequence"/>
</dbReference>
<dbReference type="GO" id="GO:0007034">
    <property type="term" value="P:vacuolar transport"/>
    <property type="evidence" value="ECO:0007669"/>
    <property type="project" value="TreeGrafter"/>
</dbReference>
<feature type="region of interest" description="Disordered" evidence="1">
    <location>
        <begin position="168"/>
        <end position="190"/>
    </location>
</feature>
<keyword evidence="3" id="KW-1185">Reference proteome</keyword>
<protein>
    <submittedName>
        <fullName evidence="2">DUF1742-domain-containing protein</fullName>
    </submittedName>
</protein>
<feature type="compositionally biased region" description="Basic and acidic residues" evidence="1">
    <location>
        <begin position="85"/>
        <end position="146"/>
    </location>
</feature>
<feature type="compositionally biased region" description="Basic and acidic residues" evidence="1">
    <location>
        <begin position="168"/>
        <end position="177"/>
    </location>
</feature>
<evidence type="ECO:0000313" key="3">
    <source>
        <dbReference type="Proteomes" id="UP000799536"/>
    </source>
</evidence>
<comment type="caution">
    <text evidence="2">The sequence shown here is derived from an EMBL/GenBank/DDBJ whole genome shotgun (WGS) entry which is preliminary data.</text>
</comment>
<gene>
    <name evidence="2" type="ORF">GQ43DRAFT_375632</name>
</gene>
<accession>A0A9P4MR81</accession>